<reference evidence="1" key="1">
    <citation type="submission" date="2019-04" db="EMBL/GenBank/DDBJ databases">
        <title>Sequencing of skin fungus with MAO and IRED activity.</title>
        <authorList>
            <person name="Marsaioli A.J."/>
            <person name="Bonatto J.M.C."/>
            <person name="Reis Junior O."/>
        </authorList>
    </citation>
    <scope>NUCLEOTIDE SEQUENCE</scope>
    <source>
        <strain evidence="1">30M1</strain>
    </source>
</reference>
<accession>A0A9P4TJJ1</accession>
<keyword evidence="2" id="KW-1185">Reference proteome</keyword>
<evidence type="ECO:0000313" key="1">
    <source>
        <dbReference type="EMBL" id="KAF3007859.1"/>
    </source>
</evidence>
<protein>
    <submittedName>
        <fullName evidence="1">Uncharacterized protein</fullName>
    </submittedName>
</protein>
<proteinExistence type="predicted"/>
<dbReference type="EMBL" id="SWKU01000004">
    <property type="protein sequence ID" value="KAF3007859.1"/>
    <property type="molecule type" value="Genomic_DNA"/>
</dbReference>
<organism evidence="1 2">
    <name type="scientific">Curvularia kusanoi</name>
    <name type="common">Cochliobolus kusanoi</name>
    <dbReference type="NCBI Taxonomy" id="90978"/>
    <lineage>
        <taxon>Eukaryota</taxon>
        <taxon>Fungi</taxon>
        <taxon>Dikarya</taxon>
        <taxon>Ascomycota</taxon>
        <taxon>Pezizomycotina</taxon>
        <taxon>Dothideomycetes</taxon>
        <taxon>Pleosporomycetidae</taxon>
        <taxon>Pleosporales</taxon>
        <taxon>Pleosporineae</taxon>
        <taxon>Pleosporaceae</taxon>
        <taxon>Curvularia</taxon>
    </lineage>
</organism>
<sequence length="240" mass="28349">MAGVTLVWVADLPESAEEWYEDEYIPAMLSQHAKGVLLGEENDTGLDPEESGAETKEAEWKSLAFYDVEDVQKAKEATYDEKNHPPTIKEQIKNARFDVRSYDQLRRWQNDPDWNGDAADIQSILLWEWKPREGFEKEVLDFYENELGPMFSTSPEILRLRWFKLKDATVLKGDTYQTLEKEELFTYMVAAELDNEACPWDQMFAMYDMPGWVKYYEAQKCVKWQARHYIIKRNYEHDSK</sequence>
<evidence type="ECO:0000313" key="2">
    <source>
        <dbReference type="Proteomes" id="UP000801428"/>
    </source>
</evidence>
<name>A0A9P4TJJ1_CURKU</name>
<gene>
    <name evidence="1" type="ORF">E8E13_010834</name>
</gene>
<dbReference type="Proteomes" id="UP000801428">
    <property type="component" value="Unassembled WGS sequence"/>
</dbReference>
<dbReference type="OrthoDB" id="3753685at2759"/>
<dbReference type="AlphaFoldDB" id="A0A9P4TJJ1"/>
<comment type="caution">
    <text evidence="1">The sequence shown here is derived from an EMBL/GenBank/DDBJ whole genome shotgun (WGS) entry which is preliminary data.</text>
</comment>